<accession>A0A5A7R241</accession>
<name>A0A5A7R241_STRAF</name>
<proteinExistence type="predicted"/>
<evidence type="ECO:0000313" key="2">
    <source>
        <dbReference type="Proteomes" id="UP000325081"/>
    </source>
</evidence>
<sequence length="127" mass="14990">MGADGNIGVGYQDLDISAKCSLSDGYLMQGWAFKHGMEADRWWIPIQKQQMTEGERLLLLRTWLRKGRIASWDKVVIAFRDKKLCKRVYGRRGRSGLVRSDRDRARFFWRPAADRDRLRRVERVVDF</sequence>
<evidence type="ECO:0000313" key="1">
    <source>
        <dbReference type="EMBL" id="GER51458.1"/>
    </source>
</evidence>
<comment type="caution">
    <text evidence="1">The sequence shown here is derived from an EMBL/GenBank/DDBJ whole genome shotgun (WGS) entry which is preliminary data.</text>
</comment>
<dbReference type="Proteomes" id="UP000325081">
    <property type="component" value="Unassembled WGS sequence"/>
</dbReference>
<dbReference type="EMBL" id="BKCP01009704">
    <property type="protein sequence ID" value="GER51458.1"/>
    <property type="molecule type" value="Genomic_DNA"/>
</dbReference>
<protein>
    <submittedName>
        <fullName evidence="1">Plant invertase/pectin methylesterase inhibitor</fullName>
    </submittedName>
</protein>
<organism evidence="1 2">
    <name type="scientific">Striga asiatica</name>
    <name type="common">Asiatic witchweed</name>
    <name type="synonym">Buchnera asiatica</name>
    <dbReference type="NCBI Taxonomy" id="4170"/>
    <lineage>
        <taxon>Eukaryota</taxon>
        <taxon>Viridiplantae</taxon>
        <taxon>Streptophyta</taxon>
        <taxon>Embryophyta</taxon>
        <taxon>Tracheophyta</taxon>
        <taxon>Spermatophyta</taxon>
        <taxon>Magnoliopsida</taxon>
        <taxon>eudicotyledons</taxon>
        <taxon>Gunneridae</taxon>
        <taxon>Pentapetalae</taxon>
        <taxon>asterids</taxon>
        <taxon>lamiids</taxon>
        <taxon>Lamiales</taxon>
        <taxon>Orobanchaceae</taxon>
        <taxon>Buchnereae</taxon>
        <taxon>Striga</taxon>
    </lineage>
</organism>
<dbReference type="AlphaFoldDB" id="A0A5A7R241"/>
<reference evidence="2" key="1">
    <citation type="journal article" date="2019" name="Curr. Biol.">
        <title>Genome Sequence of Striga asiatica Provides Insight into the Evolution of Plant Parasitism.</title>
        <authorList>
            <person name="Yoshida S."/>
            <person name="Kim S."/>
            <person name="Wafula E.K."/>
            <person name="Tanskanen J."/>
            <person name="Kim Y.M."/>
            <person name="Honaas L."/>
            <person name="Yang Z."/>
            <person name="Spallek T."/>
            <person name="Conn C.E."/>
            <person name="Ichihashi Y."/>
            <person name="Cheong K."/>
            <person name="Cui S."/>
            <person name="Der J.P."/>
            <person name="Gundlach H."/>
            <person name="Jiao Y."/>
            <person name="Hori C."/>
            <person name="Ishida J.K."/>
            <person name="Kasahara H."/>
            <person name="Kiba T."/>
            <person name="Kim M.S."/>
            <person name="Koo N."/>
            <person name="Laohavisit A."/>
            <person name="Lee Y.H."/>
            <person name="Lumba S."/>
            <person name="McCourt P."/>
            <person name="Mortimer J.C."/>
            <person name="Mutuku J.M."/>
            <person name="Nomura T."/>
            <person name="Sasaki-Sekimoto Y."/>
            <person name="Seto Y."/>
            <person name="Wang Y."/>
            <person name="Wakatake T."/>
            <person name="Sakakibara H."/>
            <person name="Demura T."/>
            <person name="Yamaguchi S."/>
            <person name="Yoneyama K."/>
            <person name="Manabe R.I."/>
            <person name="Nelson D.C."/>
            <person name="Schulman A.H."/>
            <person name="Timko M.P."/>
            <person name="dePamphilis C.W."/>
            <person name="Choi D."/>
            <person name="Shirasu K."/>
        </authorList>
    </citation>
    <scope>NUCLEOTIDE SEQUENCE [LARGE SCALE GENOMIC DNA]</scope>
    <source>
        <strain evidence="2">cv. UVA1</strain>
    </source>
</reference>
<gene>
    <name evidence="1" type="ORF">STAS_28844</name>
</gene>
<keyword evidence="2" id="KW-1185">Reference proteome</keyword>